<sequence length="119" mass="12748">NAVMRSRFCSFQPSAPAAAPTTLFTTTAFAASLRIFFAFFLHFFSFLPRPYARTSSSSSSSSSSMALSNLCCSSTSVSSSFNRRSASTGSKPSLVSSQLSTAWKTSAKLVCRSRSCCVF</sequence>
<keyword evidence="2" id="KW-0812">Transmembrane</keyword>
<feature type="non-terminal residue" evidence="3">
    <location>
        <position position="1"/>
    </location>
</feature>
<dbReference type="EMBL" id="GBBK01005483">
    <property type="protein sequence ID" value="JAC18999.1"/>
    <property type="molecule type" value="mRNA"/>
</dbReference>
<protein>
    <submittedName>
        <fullName evidence="3">Putative secreted mucin</fullName>
    </submittedName>
</protein>
<proteinExistence type="evidence at transcript level"/>
<evidence type="ECO:0000256" key="1">
    <source>
        <dbReference type="SAM" id="MobiDB-lite"/>
    </source>
</evidence>
<keyword evidence="2" id="KW-1133">Transmembrane helix</keyword>
<dbReference type="AlphaFoldDB" id="A0A023FE07"/>
<feature type="region of interest" description="Disordered" evidence="1">
    <location>
        <begin position="75"/>
        <end position="94"/>
    </location>
</feature>
<feature type="transmembrane region" description="Helical" evidence="2">
    <location>
        <begin position="23"/>
        <end position="47"/>
    </location>
</feature>
<organism evidence="3">
    <name type="scientific">Amblyomma cajennense</name>
    <name type="common">Cayenne tick</name>
    <name type="synonym">Acarus cajennensis</name>
    <dbReference type="NCBI Taxonomy" id="34607"/>
    <lineage>
        <taxon>Eukaryota</taxon>
        <taxon>Metazoa</taxon>
        <taxon>Ecdysozoa</taxon>
        <taxon>Arthropoda</taxon>
        <taxon>Chelicerata</taxon>
        <taxon>Arachnida</taxon>
        <taxon>Acari</taxon>
        <taxon>Parasitiformes</taxon>
        <taxon>Ixodida</taxon>
        <taxon>Ixodoidea</taxon>
        <taxon>Ixodidae</taxon>
        <taxon>Amblyomminae</taxon>
        <taxon>Amblyomma</taxon>
    </lineage>
</organism>
<evidence type="ECO:0000313" key="3">
    <source>
        <dbReference type="EMBL" id="JAC18999.1"/>
    </source>
</evidence>
<feature type="compositionally biased region" description="Low complexity" evidence="1">
    <location>
        <begin position="75"/>
        <end position="90"/>
    </location>
</feature>
<reference evidence="3" key="1">
    <citation type="submission" date="2014-03" db="EMBL/GenBank/DDBJ databases">
        <title>The sialotranscriptome of Amblyomma triste, Amblyomma parvum and Amblyomma cajennense ticks, uncovered by 454-based RNA-seq.</title>
        <authorList>
            <person name="Garcia G.R."/>
            <person name="Gardinassi L.G."/>
            <person name="Ribeiro J.M."/>
            <person name="Anatriello E."/>
            <person name="Ferreira B.R."/>
            <person name="Moreira H.N."/>
            <person name="Mafra C."/>
            <person name="Olegario M.M."/>
            <person name="Szabo P.J."/>
            <person name="Miranda-Santos I.K."/>
            <person name="Maruyama S.R."/>
        </authorList>
    </citation>
    <scope>NUCLEOTIDE SEQUENCE</scope>
    <source>
        <strain evidence="3">Uberlandia</strain>
        <tissue evidence="3">Salivary glands</tissue>
    </source>
</reference>
<evidence type="ECO:0000256" key="2">
    <source>
        <dbReference type="SAM" id="Phobius"/>
    </source>
</evidence>
<name>A0A023FE07_AMBCJ</name>
<keyword evidence="2" id="KW-0472">Membrane</keyword>
<accession>A0A023FE07</accession>